<gene>
    <name evidence="1" type="ORF">N7566_10310</name>
</gene>
<protein>
    <submittedName>
        <fullName evidence="1">Uncharacterized protein</fullName>
    </submittedName>
</protein>
<name>A0AAW6RV85_ACIJO</name>
<comment type="caution">
    <text evidence="1">The sequence shown here is derived from an EMBL/GenBank/DDBJ whole genome shotgun (WGS) entry which is preliminary data.</text>
</comment>
<reference evidence="1" key="1">
    <citation type="submission" date="2022-09" db="EMBL/GenBank/DDBJ databases">
        <title>Intensive care unit water sources are persistently colonized with multi-drug resistant bacteria and are the site of extensive horizontal gene transfer of antibiotic resistance genes.</title>
        <authorList>
            <person name="Diorio-Toth L."/>
        </authorList>
    </citation>
    <scope>NUCLEOTIDE SEQUENCE</scope>
    <source>
        <strain evidence="1">GD04065</strain>
    </source>
</reference>
<dbReference type="AlphaFoldDB" id="A0AAW6RV85"/>
<evidence type="ECO:0000313" key="2">
    <source>
        <dbReference type="Proteomes" id="UP001157887"/>
    </source>
</evidence>
<organism evidence="1 2">
    <name type="scientific">Acinetobacter johnsonii</name>
    <dbReference type="NCBI Taxonomy" id="40214"/>
    <lineage>
        <taxon>Bacteria</taxon>
        <taxon>Pseudomonadati</taxon>
        <taxon>Pseudomonadota</taxon>
        <taxon>Gammaproteobacteria</taxon>
        <taxon>Moraxellales</taxon>
        <taxon>Moraxellaceae</taxon>
        <taxon>Acinetobacter</taxon>
    </lineage>
</organism>
<sequence length="49" mass="5376">MPRSFRQFQLGLGNPTLKRTKASEIDRACKVDVIVSSGSSVAELINIEL</sequence>
<proteinExistence type="predicted"/>
<evidence type="ECO:0000313" key="1">
    <source>
        <dbReference type="EMBL" id="MDG9787369.1"/>
    </source>
</evidence>
<dbReference type="EMBL" id="JAOECG010000011">
    <property type="protein sequence ID" value="MDG9787369.1"/>
    <property type="molecule type" value="Genomic_DNA"/>
</dbReference>
<dbReference type="RefSeq" id="WP_159151747.1">
    <property type="nucleotide sequence ID" value="NZ_CP181916.1"/>
</dbReference>
<dbReference type="Proteomes" id="UP001157887">
    <property type="component" value="Unassembled WGS sequence"/>
</dbReference>
<accession>A0AAW6RV85</accession>